<reference evidence="2 3" key="1">
    <citation type="submission" date="2016-10" db="EMBL/GenBank/DDBJ databases">
        <title>Genome sequence of the basidiomycete white-rot fungus Trametes pubescens.</title>
        <authorList>
            <person name="Makela M.R."/>
            <person name="Granchi Z."/>
            <person name="Peng M."/>
            <person name="De Vries R.P."/>
            <person name="Grigoriev I."/>
            <person name="Riley R."/>
            <person name="Hilden K."/>
        </authorList>
    </citation>
    <scope>NUCLEOTIDE SEQUENCE [LARGE SCALE GENOMIC DNA]</scope>
    <source>
        <strain evidence="2 3">FBCC735</strain>
    </source>
</reference>
<dbReference type="OMA" id="CMAGTHY"/>
<keyword evidence="1" id="KW-0472">Membrane</keyword>
<evidence type="ECO:0000313" key="2">
    <source>
        <dbReference type="EMBL" id="OJT05263.1"/>
    </source>
</evidence>
<name>A0A1M2VCK5_TRAPU</name>
<dbReference type="Proteomes" id="UP000184267">
    <property type="component" value="Unassembled WGS sequence"/>
</dbReference>
<dbReference type="EMBL" id="MNAD01001474">
    <property type="protein sequence ID" value="OJT05263.1"/>
    <property type="molecule type" value="Genomic_DNA"/>
</dbReference>
<dbReference type="STRING" id="154538.A0A1M2VCK5"/>
<keyword evidence="1" id="KW-0812">Transmembrane</keyword>
<proteinExistence type="predicted"/>
<accession>A0A1M2VCK5</accession>
<dbReference type="OrthoDB" id="2747775at2759"/>
<organism evidence="2 3">
    <name type="scientific">Trametes pubescens</name>
    <name type="common">White-rot fungus</name>
    <dbReference type="NCBI Taxonomy" id="154538"/>
    <lineage>
        <taxon>Eukaryota</taxon>
        <taxon>Fungi</taxon>
        <taxon>Dikarya</taxon>
        <taxon>Basidiomycota</taxon>
        <taxon>Agaricomycotina</taxon>
        <taxon>Agaricomycetes</taxon>
        <taxon>Polyporales</taxon>
        <taxon>Polyporaceae</taxon>
        <taxon>Trametes</taxon>
    </lineage>
</organism>
<dbReference type="AlphaFoldDB" id="A0A1M2VCK5"/>
<gene>
    <name evidence="2" type="ORF">TRAPUB_3927</name>
</gene>
<evidence type="ECO:0000256" key="1">
    <source>
        <dbReference type="SAM" id="Phobius"/>
    </source>
</evidence>
<evidence type="ECO:0000313" key="3">
    <source>
        <dbReference type="Proteomes" id="UP000184267"/>
    </source>
</evidence>
<keyword evidence="3" id="KW-1185">Reference proteome</keyword>
<keyword evidence="1" id="KW-1133">Transmembrane helix</keyword>
<feature type="transmembrane region" description="Helical" evidence="1">
    <location>
        <begin position="18"/>
        <end position="39"/>
    </location>
</feature>
<sequence>MDLPLIEIAQGIFLPQTFIWAGFTFVGARFYAITLLSVLNSRKFSATRGMEIFDAARFGPNIIARANHIAAVERWNAPQLPDATPAKININVEAEVEVHEQHDLDDARHYRDHKAFDSSSV</sequence>
<comment type="caution">
    <text evidence="2">The sequence shown here is derived from an EMBL/GenBank/DDBJ whole genome shotgun (WGS) entry which is preliminary data.</text>
</comment>
<protein>
    <submittedName>
        <fullName evidence="2">Uncharacterized protein</fullName>
    </submittedName>
</protein>